<evidence type="ECO:0000313" key="3">
    <source>
        <dbReference type="Proteomes" id="UP000009236"/>
    </source>
</evidence>
<proteinExistence type="predicted"/>
<keyword evidence="1" id="KW-0812">Transmembrane</keyword>
<evidence type="ECO:0000256" key="1">
    <source>
        <dbReference type="SAM" id="Phobius"/>
    </source>
</evidence>
<accession>F6FW93</accession>
<name>F6FW93_ISOV2</name>
<organism evidence="3">
    <name type="scientific">Isoptericola variabilis (strain 225)</name>
    <dbReference type="NCBI Taxonomy" id="743718"/>
    <lineage>
        <taxon>Bacteria</taxon>
        <taxon>Bacillati</taxon>
        <taxon>Actinomycetota</taxon>
        <taxon>Actinomycetes</taxon>
        <taxon>Micrococcales</taxon>
        <taxon>Promicromonosporaceae</taxon>
        <taxon>Isoptericola</taxon>
    </lineage>
</organism>
<dbReference type="AlphaFoldDB" id="F6FW93"/>
<dbReference type="STRING" id="743718.Isova_2955"/>
<sequence>MWIAVVGFGRVARPVLTLTLTGLVFGLIAMATSILFGGVGLPGETAAAWTVVPALAMDAFWGFVAGLIALGVQKARGEAR</sequence>
<gene>
    <name evidence="2" type="ordered locus">Isova_2955</name>
</gene>
<protein>
    <submittedName>
        <fullName evidence="2">Uncharacterized protein</fullName>
    </submittedName>
</protein>
<keyword evidence="3" id="KW-1185">Reference proteome</keyword>
<evidence type="ECO:0000313" key="2">
    <source>
        <dbReference type="EMBL" id="AEG45637.1"/>
    </source>
</evidence>
<dbReference type="HOGENOM" id="CLU_2585020_0_0_11"/>
<feature type="transmembrane region" description="Helical" evidence="1">
    <location>
        <begin position="47"/>
        <end position="72"/>
    </location>
</feature>
<feature type="transmembrane region" description="Helical" evidence="1">
    <location>
        <begin position="20"/>
        <end position="41"/>
    </location>
</feature>
<keyword evidence="1" id="KW-1133">Transmembrane helix</keyword>
<dbReference type="RefSeq" id="WP_013840027.1">
    <property type="nucleotide sequence ID" value="NC_015588.1"/>
</dbReference>
<dbReference type="EMBL" id="CP002810">
    <property type="protein sequence ID" value="AEG45637.1"/>
    <property type="molecule type" value="Genomic_DNA"/>
</dbReference>
<keyword evidence="1" id="KW-0472">Membrane</keyword>
<reference evidence="2 3" key="1">
    <citation type="submission" date="2011-05" db="EMBL/GenBank/DDBJ databases">
        <title>Complete sequence of Isoptericola variabilis 225.</title>
        <authorList>
            <consortium name="US DOE Joint Genome Institute"/>
            <person name="Lucas S."/>
            <person name="Han J."/>
            <person name="Lapidus A."/>
            <person name="Cheng J.-F."/>
            <person name="Goodwin L."/>
            <person name="Pitluck S."/>
            <person name="Peters L."/>
            <person name="Mikhailova N."/>
            <person name="Zeytun A."/>
            <person name="Han C."/>
            <person name="Tapia R."/>
            <person name="Land M."/>
            <person name="Hauser L."/>
            <person name="Kyrpides N."/>
            <person name="Ivanova N."/>
            <person name="Pagani I."/>
            <person name="Siebers A."/>
            <person name="Allgaier M."/>
            <person name="Thelen M."/>
            <person name="Hugenholtz P."/>
            <person name="Gladden J."/>
            <person name="Woyke T."/>
        </authorList>
    </citation>
    <scope>NUCLEOTIDE SEQUENCE [LARGE SCALE GENOMIC DNA]</scope>
    <source>
        <strain evidence="3">225</strain>
    </source>
</reference>
<dbReference type="KEGG" id="iva:Isova_2955"/>
<dbReference type="Proteomes" id="UP000009236">
    <property type="component" value="Chromosome"/>
</dbReference>